<dbReference type="EMBL" id="JACXVP010000012">
    <property type="protein sequence ID" value="KAG5570341.1"/>
    <property type="molecule type" value="Genomic_DNA"/>
</dbReference>
<feature type="region of interest" description="Disordered" evidence="1">
    <location>
        <begin position="205"/>
        <end position="233"/>
    </location>
</feature>
<dbReference type="AlphaFoldDB" id="A0A9J5W472"/>
<dbReference type="PANTHER" id="PTHR31867">
    <property type="entry name" value="EXPANSIN-A15"/>
    <property type="match status" value="1"/>
</dbReference>
<dbReference type="PRINTS" id="PR01225">
    <property type="entry name" value="EXPANSNFAMLY"/>
</dbReference>
<dbReference type="InterPro" id="IPR007118">
    <property type="entry name" value="Expan_Lol_pI"/>
</dbReference>
<proteinExistence type="predicted"/>
<keyword evidence="2" id="KW-0732">Signal</keyword>
<accession>A0A9J5W472</accession>
<dbReference type="SUPFAM" id="SSF50685">
    <property type="entry name" value="Barwin-like endoglucanases"/>
    <property type="match status" value="1"/>
</dbReference>
<organism evidence="3 4">
    <name type="scientific">Solanum commersonii</name>
    <name type="common">Commerson's wild potato</name>
    <name type="synonym">Commerson's nightshade</name>
    <dbReference type="NCBI Taxonomy" id="4109"/>
    <lineage>
        <taxon>Eukaryota</taxon>
        <taxon>Viridiplantae</taxon>
        <taxon>Streptophyta</taxon>
        <taxon>Embryophyta</taxon>
        <taxon>Tracheophyta</taxon>
        <taxon>Spermatophyta</taxon>
        <taxon>Magnoliopsida</taxon>
        <taxon>eudicotyledons</taxon>
        <taxon>Gunneridae</taxon>
        <taxon>Pentapetalae</taxon>
        <taxon>asterids</taxon>
        <taxon>lamiids</taxon>
        <taxon>Solanales</taxon>
        <taxon>Solanaceae</taxon>
        <taxon>Solanoideae</taxon>
        <taxon>Solaneae</taxon>
        <taxon>Solanum</taxon>
    </lineage>
</organism>
<evidence type="ECO:0000256" key="2">
    <source>
        <dbReference type="SAM" id="SignalP"/>
    </source>
</evidence>
<feature type="non-terminal residue" evidence="3">
    <location>
        <position position="233"/>
    </location>
</feature>
<gene>
    <name evidence="3" type="ORF">H5410_060107</name>
</gene>
<dbReference type="GO" id="GO:0005576">
    <property type="term" value="C:extracellular region"/>
    <property type="evidence" value="ECO:0007669"/>
    <property type="project" value="InterPro"/>
</dbReference>
<feature type="region of interest" description="Disordered" evidence="1">
    <location>
        <begin position="161"/>
        <end position="182"/>
    </location>
</feature>
<dbReference type="InterPro" id="IPR036908">
    <property type="entry name" value="RlpA-like_sf"/>
</dbReference>
<feature type="chain" id="PRO_5039895018" evidence="2">
    <location>
        <begin position="21"/>
        <end position="233"/>
    </location>
</feature>
<comment type="caution">
    <text evidence="3">The sequence shown here is derived from an EMBL/GenBank/DDBJ whole genome shotgun (WGS) entry which is preliminary data.</text>
</comment>
<feature type="compositionally biased region" description="Basic and acidic residues" evidence="1">
    <location>
        <begin position="165"/>
        <end position="182"/>
    </location>
</feature>
<dbReference type="InterPro" id="IPR002963">
    <property type="entry name" value="Expansin"/>
</dbReference>
<evidence type="ECO:0000256" key="1">
    <source>
        <dbReference type="SAM" id="MobiDB-lite"/>
    </source>
</evidence>
<name>A0A9J5W472_SOLCO</name>
<dbReference type="Gene3D" id="2.40.40.10">
    <property type="entry name" value="RlpA-like domain"/>
    <property type="match status" value="1"/>
</dbReference>
<reference evidence="3 4" key="1">
    <citation type="submission" date="2020-09" db="EMBL/GenBank/DDBJ databases">
        <title>De no assembly of potato wild relative species, Solanum commersonii.</title>
        <authorList>
            <person name="Cho K."/>
        </authorList>
    </citation>
    <scope>NUCLEOTIDE SEQUENCE [LARGE SCALE GENOMIC DNA]</scope>
    <source>
        <strain evidence="3">LZ3.2</strain>
        <tissue evidence="3">Leaf</tissue>
    </source>
</reference>
<evidence type="ECO:0000313" key="4">
    <source>
        <dbReference type="Proteomes" id="UP000824120"/>
    </source>
</evidence>
<dbReference type="GO" id="GO:0009664">
    <property type="term" value="P:plant-type cell wall organization"/>
    <property type="evidence" value="ECO:0007669"/>
    <property type="project" value="InterPro"/>
</dbReference>
<evidence type="ECO:0000313" key="3">
    <source>
        <dbReference type="EMBL" id="KAG5570341.1"/>
    </source>
</evidence>
<feature type="signal peptide" evidence="2">
    <location>
        <begin position="1"/>
        <end position="20"/>
    </location>
</feature>
<sequence>MAYFGIFFVGLLAMVSSVYGYGGGGWINAHATFYGGGDASETMGVACGYGTLYSQGYDSGTNFCPPNNALPNNARGWIKNWLAANLKKLGIKLAKQQPLWSNSSFKVTTGDGRSLISYNVAPAHCGHLDRHILGRNGKQWWTFTTRSCLKLEMDLVVSDQNPDQRLGRGRDRGVEGSDSDEWRANDELPQLAIVVVNENLNEPDYPYNTRYKGNFHPPVSPESPRKKKRKRDR</sequence>
<dbReference type="Proteomes" id="UP000824120">
    <property type="component" value="Chromosome 12"/>
</dbReference>
<dbReference type="OrthoDB" id="5823761at2759"/>
<protein>
    <submittedName>
        <fullName evidence="3">Uncharacterized protein</fullName>
    </submittedName>
</protein>
<keyword evidence="4" id="KW-1185">Reference proteome</keyword>